<dbReference type="STRING" id="102285.A0A0R3TC89"/>
<dbReference type="InterPro" id="IPR052097">
    <property type="entry name" value="SET-MYND_domain_protein"/>
</dbReference>
<evidence type="ECO:0000313" key="5">
    <source>
        <dbReference type="EMBL" id="VDO00536.1"/>
    </source>
</evidence>
<proteinExistence type="predicted"/>
<dbReference type="OrthoDB" id="5945798at2759"/>
<evidence type="ECO:0000256" key="3">
    <source>
        <dbReference type="ARBA" id="ARBA00022691"/>
    </source>
</evidence>
<dbReference type="InterPro" id="IPR011990">
    <property type="entry name" value="TPR-like_helical_dom_sf"/>
</dbReference>
<dbReference type="Pfam" id="PF00856">
    <property type="entry name" value="SET"/>
    <property type="match status" value="1"/>
</dbReference>
<dbReference type="GO" id="GO:0005737">
    <property type="term" value="C:cytoplasm"/>
    <property type="evidence" value="ECO:0007669"/>
    <property type="project" value="TreeGrafter"/>
</dbReference>
<keyword evidence="2" id="KW-0808">Transferase</keyword>
<dbReference type="Gene3D" id="2.170.270.10">
    <property type="entry name" value="SET domain"/>
    <property type="match status" value="1"/>
</dbReference>
<dbReference type="Gene3D" id="1.25.40.10">
    <property type="entry name" value="Tetratricopeptide repeat domain"/>
    <property type="match status" value="1"/>
</dbReference>
<dbReference type="Proteomes" id="UP000278807">
    <property type="component" value="Unassembled WGS sequence"/>
</dbReference>
<evidence type="ECO:0000256" key="2">
    <source>
        <dbReference type="ARBA" id="ARBA00022679"/>
    </source>
</evidence>
<dbReference type="GO" id="GO:0008168">
    <property type="term" value="F:methyltransferase activity"/>
    <property type="evidence" value="ECO:0007669"/>
    <property type="project" value="UniProtKB-KW"/>
</dbReference>
<evidence type="ECO:0000259" key="4">
    <source>
        <dbReference type="Pfam" id="PF00856"/>
    </source>
</evidence>
<evidence type="ECO:0000313" key="7">
    <source>
        <dbReference type="WBParaSite" id="HNAJ_0000467801-mRNA-1"/>
    </source>
</evidence>
<dbReference type="EMBL" id="UZAE01003474">
    <property type="protein sequence ID" value="VDO00536.1"/>
    <property type="molecule type" value="Genomic_DNA"/>
</dbReference>
<dbReference type="InterPro" id="IPR044421">
    <property type="entry name" value="SMYD4_SET"/>
</dbReference>
<evidence type="ECO:0000313" key="6">
    <source>
        <dbReference type="Proteomes" id="UP000278807"/>
    </source>
</evidence>
<reference evidence="5 6" key="2">
    <citation type="submission" date="2018-11" db="EMBL/GenBank/DDBJ databases">
        <authorList>
            <consortium name="Pathogen Informatics"/>
        </authorList>
    </citation>
    <scope>NUCLEOTIDE SEQUENCE [LARGE SCALE GENOMIC DNA]</scope>
</reference>
<dbReference type="InterPro" id="IPR001214">
    <property type="entry name" value="SET_dom"/>
</dbReference>
<gene>
    <name evidence="5" type="ORF">HNAJ_LOCUS4676</name>
</gene>
<dbReference type="InterPro" id="IPR046341">
    <property type="entry name" value="SET_dom_sf"/>
</dbReference>
<dbReference type="CDD" id="cd10536">
    <property type="entry name" value="SET_SMYD4"/>
    <property type="match status" value="1"/>
</dbReference>
<dbReference type="GO" id="GO:0032259">
    <property type="term" value="P:methylation"/>
    <property type="evidence" value="ECO:0007669"/>
    <property type="project" value="UniProtKB-KW"/>
</dbReference>
<dbReference type="GO" id="GO:0005634">
    <property type="term" value="C:nucleus"/>
    <property type="evidence" value="ECO:0007669"/>
    <property type="project" value="TreeGrafter"/>
</dbReference>
<keyword evidence="1" id="KW-0489">Methyltransferase</keyword>
<organism evidence="7">
    <name type="scientific">Rodentolepis nana</name>
    <name type="common">Dwarf tapeworm</name>
    <name type="synonym">Hymenolepis nana</name>
    <dbReference type="NCBI Taxonomy" id="102285"/>
    <lineage>
        <taxon>Eukaryota</taxon>
        <taxon>Metazoa</taxon>
        <taxon>Spiralia</taxon>
        <taxon>Lophotrochozoa</taxon>
        <taxon>Platyhelminthes</taxon>
        <taxon>Cestoda</taxon>
        <taxon>Eucestoda</taxon>
        <taxon>Cyclophyllidea</taxon>
        <taxon>Hymenolepididae</taxon>
        <taxon>Rodentolepis</taxon>
    </lineage>
</organism>
<name>A0A0R3TC89_RODNA</name>
<accession>A0A0R3TC89</accession>
<keyword evidence="3" id="KW-0949">S-adenosyl-L-methionine</keyword>
<protein>
    <submittedName>
        <fullName evidence="7">SET domain-containing protein</fullName>
    </submittedName>
</protein>
<dbReference type="AlphaFoldDB" id="A0A0R3TC89"/>
<evidence type="ECO:0000256" key="1">
    <source>
        <dbReference type="ARBA" id="ARBA00022603"/>
    </source>
</evidence>
<feature type="domain" description="SET" evidence="4">
    <location>
        <begin position="221"/>
        <end position="271"/>
    </location>
</feature>
<sequence>LIPIVLFHIKQVGFCSKKCAEDAQNPEHSIGGGPGHHLFDCGGLLPCLQLDDLFMNSEELFETTSHSHLAYTCIANTLPKTLLDYLCSTGRYRVRNCSGLKSEARHPGFVNAERDCSNPPMEFNASDYSSIAWSEEGSGKFTREELWQLTVNAVFLTYCLSLSGYPMKWFDEAKKNFYEYPSSTNRPASIPASWIAACMLYHLKAVPFSSTAYVEYQGHSKKVAIAQCIYPTPALIKHSCNPSASLVNTADGGVFVYAVRSLRAGEEISITLGPHFAEMKADERKSFLKMRYRFDCSCEACCNEWLLREGEELIKCPSCQHLNISRANKCSRCKERSGISIYKLLMGKDMQFLADCVDRNEWSSENILMASTIVEQFQALLSQPSLTLCRVIHIYADLVANAHGVVTSDPISNVDEKIAHIQL</sequence>
<dbReference type="GO" id="GO:0042826">
    <property type="term" value="F:histone deacetylase binding"/>
    <property type="evidence" value="ECO:0007669"/>
    <property type="project" value="TreeGrafter"/>
</dbReference>
<keyword evidence="6" id="KW-1185">Reference proteome</keyword>
<dbReference type="PANTHER" id="PTHR46165">
    <property type="entry name" value="SET AND MYND DOMAIN-CONTAINING PROTEIN 4"/>
    <property type="match status" value="1"/>
</dbReference>
<dbReference type="PANTHER" id="PTHR46165:SF6">
    <property type="entry name" value="SET AND MYND DOMAIN-CONTAINING PROTEIN 4-LIKE PROTEIN"/>
    <property type="match status" value="1"/>
</dbReference>
<dbReference type="SUPFAM" id="SSF82199">
    <property type="entry name" value="SET domain"/>
    <property type="match status" value="1"/>
</dbReference>
<dbReference type="WBParaSite" id="HNAJ_0000467801-mRNA-1">
    <property type="protein sequence ID" value="HNAJ_0000467801-mRNA-1"/>
    <property type="gene ID" value="HNAJ_0000467801"/>
</dbReference>
<reference evidence="7" key="1">
    <citation type="submission" date="2017-02" db="UniProtKB">
        <authorList>
            <consortium name="WormBaseParasite"/>
        </authorList>
    </citation>
    <scope>IDENTIFICATION</scope>
</reference>